<evidence type="ECO:0000256" key="1">
    <source>
        <dbReference type="SAM" id="Coils"/>
    </source>
</evidence>
<evidence type="ECO:0000313" key="3">
    <source>
        <dbReference type="EMBL" id="CAI2383816.1"/>
    </source>
</evidence>
<feature type="coiled-coil region" evidence="1">
    <location>
        <begin position="335"/>
        <end position="414"/>
    </location>
</feature>
<proteinExistence type="predicted"/>
<comment type="caution">
    <text evidence="3">The sequence shown here is derived from an EMBL/GenBank/DDBJ whole genome shotgun (WGS) entry which is preliminary data.</text>
</comment>
<name>A0AAD1Y211_EUPCR</name>
<keyword evidence="1" id="KW-0175">Coiled coil</keyword>
<reference evidence="3" key="1">
    <citation type="submission" date="2023-07" db="EMBL/GenBank/DDBJ databases">
        <authorList>
            <consortium name="AG Swart"/>
            <person name="Singh M."/>
            <person name="Singh A."/>
            <person name="Seah K."/>
            <person name="Emmerich C."/>
        </authorList>
    </citation>
    <scope>NUCLEOTIDE SEQUENCE</scope>
    <source>
        <strain evidence="3">DP1</strain>
    </source>
</reference>
<feature type="coiled-coil region" evidence="1">
    <location>
        <begin position="198"/>
        <end position="232"/>
    </location>
</feature>
<dbReference type="EMBL" id="CAMPGE010026121">
    <property type="protein sequence ID" value="CAI2383816.1"/>
    <property type="molecule type" value="Genomic_DNA"/>
</dbReference>
<keyword evidence="4" id="KW-1185">Reference proteome</keyword>
<dbReference type="Proteomes" id="UP001295684">
    <property type="component" value="Unassembled WGS sequence"/>
</dbReference>
<organism evidence="3 4">
    <name type="scientific">Euplotes crassus</name>
    <dbReference type="NCBI Taxonomy" id="5936"/>
    <lineage>
        <taxon>Eukaryota</taxon>
        <taxon>Sar</taxon>
        <taxon>Alveolata</taxon>
        <taxon>Ciliophora</taxon>
        <taxon>Intramacronucleata</taxon>
        <taxon>Spirotrichea</taxon>
        <taxon>Hypotrichia</taxon>
        <taxon>Euplotida</taxon>
        <taxon>Euplotidae</taxon>
        <taxon>Moneuplotes</taxon>
    </lineage>
</organism>
<feature type="coiled-coil region" evidence="1">
    <location>
        <begin position="272"/>
        <end position="299"/>
    </location>
</feature>
<sequence length="741" mass="86012">MNLRENIADLSTNQGNILDRLEHVTSHEVSEEESEDVFDISCEEIDEQKLFNCYKNATICHEEEQKAHDENQQPDNGIPSKGEVCSISSDLEWVDISLENRKDSSKISEKDDSFDIKVFNQPVHPSDIIKKDKIQVTPFRANSCLESSGLKNNCQDSLKLDKNKVSDPECKQFNGDVDLFLSIYCSTAEINQTCTKDMKSKREELIHLRKENQKLEAQTEALRKNILSIEDQSLHLNSELEESEKANSSEIDILEAQILDLQESESRQSSLLEKKSVEIQQLNQNLQVILKKKVEISNKVHSEKKSRALLNSQFVKTNEKLEVCYDQKRGILRTLKRIQEQRDRIVAELEQYKSKCTDLQSKLDSTQTEFFTANKTNSQVLELRSSKALLKLALENKSKQLATLQDQYIALKKSQRHRLNVLNYQKAINPAKSYHSGQSTKPNCKDTPKNPCFKSSLQKALDEVTTDNQNKSKMIHQLKHELSTLNPNKKIPRVMDAWPSGTPNHIQDDQEKGRRQIQSENSGSQIERPSQGIYFSKFRESTRTTESRSMLSKQQEYLHTSTFGYSRESNPHKVDSHHDLSQTEVQNPEIYEEEKIKDQTTVKESLSDTCLKEEIMKELRNAHSKLDHLYQNVLYQESTPQKRRERFKVAALRCKKLRHIGPFQYGTTPKKVYHYGRHQRYSRMRRISKVTQFSPPKKQVNHSVYHEYPLEHSSGLRILDQPIIRRNCNMRGSRSFDRLHY</sequence>
<gene>
    <name evidence="3" type="ORF">ECRASSUSDP1_LOCUS25328</name>
</gene>
<feature type="region of interest" description="Disordered" evidence="2">
    <location>
        <begin position="496"/>
        <end position="532"/>
    </location>
</feature>
<accession>A0AAD1Y211</accession>
<evidence type="ECO:0000256" key="2">
    <source>
        <dbReference type="SAM" id="MobiDB-lite"/>
    </source>
</evidence>
<dbReference type="AlphaFoldDB" id="A0AAD1Y211"/>
<protein>
    <submittedName>
        <fullName evidence="3">Uncharacterized protein</fullName>
    </submittedName>
</protein>
<feature type="compositionally biased region" description="Polar residues" evidence="2">
    <location>
        <begin position="516"/>
        <end position="528"/>
    </location>
</feature>
<evidence type="ECO:0000313" key="4">
    <source>
        <dbReference type="Proteomes" id="UP001295684"/>
    </source>
</evidence>